<gene>
    <name evidence="5" type="primary">yciB</name>
    <name evidence="6" type="ORF">SAMN04488238_10958</name>
</gene>
<feature type="transmembrane region" description="Helical" evidence="5">
    <location>
        <begin position="56"/>
        <end position="78"/>
    </location>
</feature>
<evidence type="ECO:0000256" key="1">
    <source>
        <dbReference type="ARBA" id="ARBA00022475"/>
    </source>
</evidence>
<comment type="subcellular location">
    <subcellularLocation>
        <location evidence="5">Cell inner membrane</location>
        <topology evidence="5">Multi-pass membrane protein</topology>
    </subcellularLocation>
</comment>
<evidence type="ECO:0000256" key="2">
    <source>
        <dbReference type="ARBA" id="ARBA00022692"/>
    </source>
</evidence>
<dbReference type="HAMAP" id="MF_00189">
    <property type="entry name" value="YciB"/>
    <property type="match status" value="1"/>
</dbReference>
<feature type="transmembrane region" description="Helical" evidence="5">
    <location>
        <begin position="84"/>
        <end position="105"/>
    </location>
</feature>
<dbReference type="STRING" id="564137.SAMN04488238_10958"/>
<dbReference type="GO" id="GO:0005886">
    <property type="term" value="C:plasma membrane"/>
    <property type="evidence" value="ECO:0007669"/>
    <property type="project" value="UniProtKB-SubCell"/>
</dbReference>
<dbReference type="Pfam" id="PF04279">
    <property type="entry name" value="IspA"/>
    <property type="match status" value="1"/>
</dbReference>
<dbReference type="AlphaFoldDB" id="A0A1H3C7N3"/>
<protein>
    <recommendedName>
        <fullName evidence="5">Inner membrane-spanning protein YciB</fullName>
    </recommendedName>
</protein>
<organism evidence="6 7">
    <name type="scientific">Roseicitreum antarcticum</name>
    <dbReference type="NCBI Taxonomy" id="564137"/>
    <lineage>
        <taxon>Bacteria</taxon>
        <taxon>Pseudomonadati</taxon>
        <taxon>Pseudomonadota</taxon>
        <taxon>Alphaproteobacteria</taxon>
        <taxon>Rhodobacterales</taxon>
        <taxon>Paracoccaceae</taxon>
        <taxon>Roseicitreum</taxon>
    </lineage>
</organism>
<keyword evidence="7" id="KW-1185">Reference proteome</keyword>
<evidence type="ECO:0000313" key="7">
    <source>
        <dbReference type="Proteomes" id="UP000198539"/>
    </source>
</evidence>
<keyword evidence="3 5" id="KW-1133">Transmembrane helix</keyword>
<keyword evidence="4 5" id="KW-0472">Membrane</keyword>
<evidence type="ECO:0000256" key="3">
    <source>
        <dbReference type="ARBA" id="ARBA00022989"/>
    </source>
</evidence>
<keyword evidence="5" id="KW-0997">Cell inner membrane</keyword>
<dbReference type="InterPro" id="IPR006008">
    <property type="entry name" value="YciB"/>
</dbReference>
<reference evidence="6 7" key="1">
    <citation type="submission" date="2016-10" db="EMBL/GenBank/DDBJ databases">
        <authorList>
            <person name="de Groot N.N."/>
        </authorList>
    </citation>
    <scope>NUCLEOTIDE SEQUENCE [LARGE SCALE GENOMIC DNA]</scope>
    <source>
        <strain evidence="6 7">CGMCC 1.8894</strain>
    </source>
</reference>
<feature type="transmembrane region" description="Helical" evidence="5">
    <location>
        <begin position="149"/>
        <end position="169"/>
    </location>
</feature>
<evidence type="ECO:0000256" key="5">
    <source>
        <dbReference type="HAMAP-Rule" id="MF_00189"/>
    </source>
</evidence>
<accession>A0A1H3C7N3</accession>
<dbReference type="EMBL" id="FNOM01000009">
    <property type="protein sequence ID" value="SDX50143.1"/>
    <property type="molecule type" value="Genomic_DNA"/>
</dbReference>
<feature type="transmembrane region" description="Helical" evidence="5">
    <location>
        <begin position="27"/>
        <end position="44"/>
    </location>
</feature>
<dbReference type="PANTHER" id="PTHR36917">
    <property type="entry name" value="INTRACELLULAR SEPTATION PROTEIN A-RELATED"/>
    <property type="match status" value="1"/>
</dbReference>
<keyword evidence="2 5" id="KW-0812">Transmembrane</keyword>
<dbReference type="OrthoDB" id="9788219at2"/>
<comment type="function">
    <text evidence="5">Plays a role in cell envelope biogenesis, maintenance of cell envelope integrity and membrane homeostasis.</text>
</comment>
<dbReference type="PANTHER" id="PTHR36917:SF1">
    <property type="entry name" value="INNER MEMBRANE-SPANNING PROTEIN YCIB"/>
    <property type="match status" value="1"/>
</dbReference>
<keyword evidence="1 5" id="KW-1003">Cell membrane</keyword>
<feature type="transmembrane region" description="Helical" evidence="5">
    <location>
        <begin position="117"/>
        <end position="137"/>
    </location>
</feature>
<comment type="similarity">
    <text evidence="5">Belongs to the YciB family.</text>
</comment>
<dbReference type="Proteomes" id="UP000198539">
    <property type="component" value="Unassembled WGS sequence"/>
</dbReference>
<evidence type="ECO:0000313" key="6">
    <source>
        <dbReference type="EMBL" id="SDX50143.1"/>
    </source>
</evidence>
<name>A0A1H3C7N3_9RHOB</name>
<dbReference type="RefSeq" id="WP_092891204.1">
    <property type="nucleotide sequence ID" value="NZ_CP061498.1"/>
</dbReference>
<sequence>MADKHPQPRKVPVAKVVGKPVPAGLKLGLELGPVLAFFVAYIWLRDRTFMIGGTEYEAFILITAAFVPVMVICSGILWKLSGHLSRMQVVTLVLVVVFGGLTVWLNDDRFFKMKPTIIYALFAGVLGVGLLRGQSWLQYVMDGMMPLQHAGWMLLTKRLAMFFAVLAVANEVIWRTMSTDAWVNFKTFVLPLALFGFFILQSKLFERYSSAPKDET</sequence>
<proteinExistence type="inferred from homology"/>
<feature type="transmembrane region" description="Helical" evidence="5">
    <location>
        <begin position="181"/>
        <end position="200"/>
    </location>
</feature>
<evidence type="ECO:0000256" key="4">
    <source>
        <dbReference type="ARBA" id="ARBA00023136"/>
    </source>
</evidence>